<feature type="compositionally biased region" description="Polar residues" evidence="1">
    <location>
        <begin position="130"/>
        <end position="155"/>
    </location>
</feature>
<evidence type="ECO:0000313" key="2">
    <source>
        <dbReference type="EMBL" id="TYJ53624.1"/>
    </source>
</evidence>
<feature type="compositionally biased region" description="Polar residues" evidence="1">
    <location>
        <begin position="59"/>
        <end position="70"/>
    </location>
</feature>
<comment type="caution">
    <text evidence="2">The sequence shown here is derived from an EMBL/GenBank/DDBJ whole genome shotgun (WGS) entry which is preliminary data.</text>
</comment>
<feature type="region of interest" description="Disordered" evidence="1">
    <location>
        <begin position="40"/>
        <end position="72"/>
    </location>
</feature>
<dbReference type="Proteomes" id="UP000322245">
    <property type="component" value="Unassembled WGS sequence"/>
</dbReference>
<feature type="region of interest" description="Disordered" evidence="1">
    <location>
        <begin position="92"/>
        <end position="167"/>
    </location>
</feature>
<sequence>MALVQEYTEVFKAIRKNSTNIFSYVDSGYLAPVLSQEESLRDRLPQSTSRSSHSDPPSFNRQNDSSTPSVPRNPCTCGGYHWRKDCPNLPPLANETHSSAPRASSTNNRAPFPSSSGRSDNNQRRDTPKTYVNTTSSSYRPPTGSANATPNQNGNPRAAPTLPPSTVNRSVNAAALTAPRPTVRFEPQPSVIGSVAPSNTAPLAAPPAPSLAPAMTPLYAYGRLNTDSTTARHRRICIDTGAGLSVIDAHYAKEYTPQCQSSATPRPAIELTGLGQADSTSFIVIDVTFTVYRV</sequence>
<accession>A0A5D3ASD4</accession>
<dbReference type="EMBL" id="NIDF01000082">
    <property type="protein sequence ID" value="TYJ53624.1"/>
    <property type="molecule type" value="Genomic_DNA"/>
</dbReference>
<feature type="compositionally biased region" description="Polar residues" evidence="1">
    <location>
        <begin position="95"/>
        <end position="120"/>
    </location>
</feature>
<protein>
    <submittedName>
        <fullName evidence="2">Uncharacterized protein</fullName>
    </submittedName>
</protein>
<evidence type="ECO:0000313" key="3">
    <source>
        <dbReference type="Proteomes" id="UP000322245"/>
    </source>
</evidence>
<organism evidence="2 3">
    <name type="scientific">Cryptococcus floricola</name>
    <dbReference type="NCBI Taxonomy" id="2591691"/>
    <lineage>
        <taxon>Eukaryota</taxon>
        <taxon>Fungi</taxon>
        <taxon>Dikarya</taxon>
        <taxon>Basidiomycota</taxon>
        <taxon>Agaricomycotina</taxon>
        <taxon>Tremellomycetes</taxon>
        <taxon>Tremellales</taxon>
        <taxon>Cryptococcaceae</taxon>
        <taxon>Cryptococcus</taxon>
    </lineage>
</organism>
<reference evidence="2 3" key="1">
    <citation type="submission" date="2017-05" db="EMBL/GenBank/DDBJ databases">
        <title>The Genome Sequence of Tsuchiyaea wingfieldii DSM 27421.</title>
        <authorList>
            <person name="Cuomo C."/>
            <person name="Passer A."/>
            <person name="Billmyre B."/>
            <person name="Heitman J."/>
        </authorList>
    </citation>
    <scope>NUCLEOTIDE SEQUENCE [LARGE SCALE GENOMIC DNA]</scope>
    <source>
        <strain evidence="2 3">DSM 27421</strain>
    </source>
</reference>
<keyword evidence="3" id="KW-1185">Reference proteome</keyword>
<name>A0A5D3ASD4_9TREE</name>
<feature type="compositionally biased region" description="Low complexity" evidence="1">
    <location>
        <begin position="45"/>
        <end position="58"/>
    </location>
</feature>
<proteinExistence type="predicted"/>
<gene>
    <name evidence="2" type="ORF">B9479_005711</name>
</gene>
<dbReference type="AlphaFoldDB" id="A0A5D3ASD4"/>
<evidence type="ECO:0000256" key="1">
    <source>
        <dbReference type="SAM" id="MobiDB-lite"/>
    </source>
</evidence>